<keyword evidence="3" id="KW-0223">Dioxygenase</keyword>
<dbReference type="PROSITE" id="PS51819">
    <property type="entry name" value="VOC"/>
    <property type="match status" value="2"/>
</dbReference>
<feature type="domain" description="VOC" evidence="2">
    <location>
        <begin position="170"/>
        <end position="282"/>
    </location>
</feature>
<dbReference type="EC" id="1.13.11.2" evidence="3"/>
<feature type="domain" description="VOC" evidence="2">
    <location>
        <begin position="13"/>
        <end position="129"/>
    </location>
</feature>
<sequence>MTASETSAGAPMRIGTVALTVRDLDTVSHFYQQVIGLAPVETGTGRVRLGVGDEVLLELRHDPSAPLADRRSAGLFHNAFLLPTRADLAQWLLHAAELRVFLQGASDHLVSEANYLADPEGNGIEVYWDRPSERWEWHNGQVRMNTLPLDLDSLVATATRKWSGLPAGSLIGHVHLQVGALDRAEAFYAGLLGLDVVCHYPGATFFSTGGYHHHIGTNIWNSRGAPVRPEPVTGLVDVELLADAATFAALRARLPEERAAEATATRLPLRDPWGTSLTVVAR</sequence>
<dbReference type="GO" id="GO:0004462">
    <property type="term" value="F:lactoylglutathione lyase activity"/>
    <property type="evidence" value="ECO:0007669"/>
    <property type="project" value="InterPro"/>
</dbReference>
<dbReference type="GO" id="GO:0046872">
    <property type="term" value="F:metal ion binding"/>
    <property type="evidence" value="ECO:0007669"/>
    <property type="project" value="UniProtKB-KW"/>
</dbReference>
<dbReference type="PANTHER" id="PTHR43279:SF1">
    <property type="entry name" value="CATECHOL-2,3-DIOXYGENASE"/>
    <property type="match status" value="1"/>
</dbReference>
<evidence type="ECO:0000256" key="1">
    <source>
        <dbReference type="ARBA" id="ARBA00022723"/>
    </source>
</evidence>
<dbReference type="CDD" id="cd07255">
    <property type="entry name" value="VOC_BsCatE_like_N"/>
    <property type="match status" value="1"/>
</dbReference>
<evidence type="ECO:0000313" key="4">
    <source>
        <dbReference type="Proteomes" id="UP000588017"/>
    </source>
</evidence>
<dbReference type="InterPro" id="IPR018146">
    <property type="entry name" value="Glyoxalase_1_CS"/>
</dbReference>
<dbReference type="SUPFAM" id="SSF54593">
    <property type="entry name" value="Glyoxalase/Bleomycin resistance protein/Dihydroxybiphenyl dioxygenase"/>
    <property type="match status" value="2"/>
</dbReference>
<dbReference type="GO" id="GO:0018577">
    <property type="term" value="F:catechol 2,3-dioxygenase activity"/>
    <property type="evidence" value="ECO:0007669"/>
    <property type="project" value="UniProtKB-EC"/>
</dbReference>
<protein>
    <submittedName>
        <fullName evidence="3">Catechol 2,3-dioxygenase</fullName>
        <ecNumber evidence="3">1.13.11.2</ecNumber>
    </submittedName>
</protein>
<dbReference type="EMBL" id="JACHEH010000001">
    <property type="protein sequence ID" value="MBB6166927.1"/>
    <property type="molecule type" value="Genomic_DNA"/>
</dbReference>
<dbReference type="Pfam" id="PF00903">
    <property type="entry name" value="Glyoxalase"/>
    <property type="match status" value="2"/>
</dbReference>
<keyword evidence="4" id="KW-1185">Reference proteome</keyword>
<dbReference type="CDD" id="cd16359">
    <property type="entry name" value="VOC_BsCatE_like_C"/>
    <property type="match status" value="1"/>
</dbReference>
<gene>
    <name evidence="3" type="ORF">HNQ73_000535</name>
</gene>
<evidence type="ECO:0000259" key="2">
    <source>
        <dbReference type="PROSITE" id="PS51819"/>
    </source>
</evidence>
<dbReference type="InterPro" id="IPR004360">
    <property type="entry name" value="Glyas_Fos-R_dOase_dom"/>
</dbReference>
<comment type="caution">
    <text evidence="3">The sequence shown here is derived from an EMBL/GenBank/DDBJ whole genome shotgun (WGS) entry which is preliminary data.</text>
</comment>
<evidence type="ECO:0000313" key="3">
    <source>
        <dbReference type="EMBL" id="MBB6166927.1"/>
    </source>
</evidence>
<dbReference type="InterPro" id="IPR029068">
    <property type="entry name" value="Glyas_Bleomycin-R_OHBP_Dase"/>
</dbReference>
<dbReference type="AlphaFoldDB" id="A0A841K337"/>
<dbReference type="RefSeq" id="WP_183331954.1">
    <property type="nucleotide sequence ID" value="NZ_BMHX01000001.1"/>
</dbReference>
<dbReference type="Proteomes" id="UP000588017">
    <property type="component" value="Unassembled WGS sequence"/>
</dbReference>
<reference evidence="3 4" key="1">
    <citation type="submission" date="2020-08" db="EMBL/GenBank/DDBJ databases">
        <title>Genomic Encyclopedia of Type Strains, Phase IV (KMG-IV): sequencing the most valuable type-strain genomes for metagenomic binning, comparative biology and taxonomic classification.</title>
        <authorList>
            <person name="Goeker M."/>
        </authorList>
    </citation>
    <scope>NUCLEOTIDE SEQUENCE [LARGE SCALE GENOMIC DNA]</scope>
    <source>
        <strain evidence="3 4">DSM 101465</strain>
    </source>
</reference>
<keyword evidence="3" id="KW-0560">Oxidoreductase</keyword>
<dbReference type="PROSITE" id="PS00934">
    <property type="entry name" value="GLYOXALASE_I_1"/>
    <property type="match status" value="1"/>
</dbReference>
<name>A0A841K337_9HYPH</name>
<organism evidence="3 4">
    <name type="scientific">Chelatococcus composti</name>
    <dbReference type="NCBI Taxonomy" id="1743235"/>
    <lineage>
        <taxon>Bacteria</taxon>
        <taxon>Pseudomonadati</taxon>
        <taxon>Pseudomonadota</taxon>
        <taxon>Alphaproteobacteria</taxon>
        <taxon>Hyphomicrobiales</taxon>
        <taxon>Chelatococcaceae</taxon>
        <taxon>Chelatococcus</taxon>
    </lineage>
</organism>
<dbReference type="Gene3D" id="3.10.180.10">
    <property type="entry name" value="2,3-Dihydroxybiphenyl 1,2-Dioxygenase, domain 1"/>
    <property type="match status" value="2"/>
</dbReference>
<keyword evidence="1" id="KW-0479">Metal-binding</keyword>
<dbReference type="PANTHER" id="PTHR43279">
    <property type="entry name" value="CATECHOL-2,3-DIOXYGENASE"/>
    <property type="match status" value="1"/>
</dbReference>
<accession>A0A841K337</accession>
<dbReference type="InterPro" id="IPR037523">
    <property type="entry name" value="VOC_core"/>
</dbReference>
<proteinExistence type="predicted"/>